<reference evidence="1" key="2">
    <citation type="submission" date="2024-05" db="EMBL/GenBank/DDBJ databases">
        <title>Rhodohalobacter halophilus gen. nov., sp. nov., a moderately halophilic member of the family Balneolaceae.</title>
        <authorList>
            <person name="Xia J."/>
        </authorList>
    </citation>
    <scope>NUCLEOTIDE SEQUENCE</scope>
    <source>
        <strain evidence="1">WB101</strain>
    </source>
</reference>
<evidence type="ECO:0000313" key="2">
    <source>
        <dbReference type="Proteomes" id="UP001165366"/>
    </source>
</evidence>
<dbReference type="Proteomes" id="UP001165366">
    <property type="component" value="Unassembled WGS sequence"/>
</dbReference>
<organism evidence="1 2">
    <name type="scientific">Rhodohalobacter sulfatireducens</name>
    <dbReference type="NCBI Taxonomy" id="2911366"/>
    <lineage>
        <taxon>Bacteria</taxon>
        <taxon>Pseudomonadati</taxon>
        <taxon>Balneolota</taxon>
        <taxon>Balneolia</taxon>
        <taxon>Balneolales</taxon>
        <taxon>Balneolaceae</taxon>
        <taxon>Rhodohalobacter</taxon>
    </lineage>
</organism>
<sequence length="194" mass="21681">MDKSNKIDRREAIKRTALLIGGAVFAPNALGVLQGCTAQPGVNWEPVLFTDEQARLTSALADVIIPKDEYPSASEAGVPAFIESMINDVYTDEQQAEFLEGLDTFADKSRLELGGEYYESAEEDRYEFTYNENQNSLDIDRGQDAPFFLRFKELTILGYFTSEVGATEVLRYEPVPGMYNGCMPFEEVGKTWAT</sequence>
<reference evidence="1" key="1">
    <citation type="submission" date="2022-01" db="EMBL/GenBank/DDBJ databases">
        <authorList>
            <person name="Wang Y."/>
        </authorList>
    </citation>
    <scope>NUCLEOTIDE SEQUENCE</scope>
    <source>
        <strain evidence="1">WB101</strain>
    </source>
</reference>
<proteinExistence type="predicted"/>
<evidence type="ECO:0000313" key="1">
    <source>
        <dbReference type="EMBL" id="MCG2588698.1"/>
    </source>
</evidence>
<dbReference type="EMBL" id="JAKLWS010000009">
    <property type="protein sequence ID" value="MCG2588698.1"/>
    <property type="molecule type" value="Genomic_DNA"/>
</dbReference>
<keyword evidence="2" id="KW-1185">Reference proteome</keyword>
<protein>
    <submittedName>
        <fullName evidence="1">Gluconate 2-dehydrogenase subunit 3 family protein</fullName>
    </submittedName>
</protein>
<dbReference type="RefSeq" id="WP_237853539.1">
    <property type="nucleotide sequence ID" value="NZ_JAKLWS010000009.1"/>
</dbReference>
<dbReference type="InterPro" id="IPR027056">
    <property type="entry name" value="Gluconate_2DH_su3"/>
</dbReference>
<accession>A0ABS9KCZ5</accession>
<dbReference type="Pfam" id="PF13618">
    <property type="entry name" value="Gluconate_2-dh3"/>
    <property type="match status" value="1"/>
</dbReference>
<name>A0ABS9KCZ5_9BACT</name>
<gene>
    <name evidence="1" type="ORF">L6773_08985</name>
</gene>
<comment type="caution">
    <text evidence="1">The sequence shown here is derived from an EMBL/GenBank/DDBJ whole genome shotgun (WGS) entry which is preliminary data.</text>
</comment>